<comment type="similarity">
    <text evidence="2">Belongs to the LarC family.</text>
</comment>
<dbReference type="Proteomes" id="UP000594464">
    <property type="component" value="Chromosome"/>
</dbReference>
<dbReference type="HAMAP" id="MF_01074">
    <property type="entry name" value="LarC"/>
    <property type="match status" value="1"/>
</dbReference>
<protein>
    <recommendedName>
        <fullName evidence="2">Putative nickel insertion protein</fullName>
    </recommendedName>
</protein>
<keyword evidence="1 2" id="KW-0533">Nickel</keyword>
<dbReference type="Gene3D" id="3.10.20.300">
    <property type="entry name" value="mk0293 like domain"/>
    <property type="match status" value="1"/>
</dbReference>
<gene>
    <name evidence="3" type="primary">larC</name>
    <name evidence="3" type="ORF">G3M78_11225</name>
</gene>
<dbReference type="NCBIfam" id="TIGR00299">
    <property type="entry name" value="nickel pincer cofactor biosynthesis protein LarC"/>
    <property type="match status" value="1"/>
</dbReference>
<dbReference type="GO" id="GO:0016829">
    <property type="term" value="F:lyase activity"/>
    <property type="evidence" value="ECO:0007669"/>
    <property type="project" value="UniProtKB-UniRule"/>
</dbReference>
<proteinExistence type="inferred from homology"/>
<organism evidence="3 4">
    <name type="scientific">Candidatus Nitrohelix vancouverensis</name>
    <dbReference type="NCBI Taxonomy" id="2705534"/>
    <lineage>
        <taxon>Bacteria</taxon>
        <taxon>Pseudomonadati</taxon>
        <taxon>Nitrospinota/Tectimicrobiota group</taxon>
        <taxon>Nitrospinota</taxon>
        <taxon>Nitrospinia</taxon>
        <taxon>Nitrospinales</taxon>
        <taxon>Nitrospinaceae</taxon>
        <taxon>Candidatus Nitrohelix</taxon>
    </lineage>
</organism>
<keyword evidence="2" id="KW-0456">Lyase</keyword>
<dbReference type="KEGG" id="nva:G3M78_11225"/>
<dbReference type="GO" id="GO:0016151">
    <property type="term" value="F:nickel cation binding"/>
    <property type="evidence" value="ECO:0007669"/>
    <property type="project" value="UniProtKB-UniRule"/>
</dbReference>
<name>A0A7T0C3V8_9BACT</name>
<evidence type="ECO:0000313" key="3">
    <source>
        <dbReference type="EMBL" id="QPJ65932.1"/>
    </source>
</evidence>
<dbReference type="InterPro" id="IPR002822">
    <property type="entry name" value="Ni_insertion"/>
</dbReference>
<dbReference type="PANTHER" id="PTHR36566:SF1">
    <property type="entry name" value="PYRIDINIUM-3,5-BISTHIOCARBOXYLIC ACID MONONUCLEOTIDE NICKEL INSERTION PROTEIN"/>
    <property type="match status" value="1"/>
</dbReference>
<reference evidence="4" key="1">
    <citation type="submission" date="2020-02" db="EMBL/GenBank/DDBJ databases">
        <title>Genomic and physiological characterization of two novel Nitrospinaceae genera.</title>
        <authorList>
            <person name="Mueller A.J."/>
            <person name="Jung M.-Y."/>
            <person name="Strachan C.R."/>
            <person name="Herbold C.W."/>
            <person name="Kirkegaard R.H."/>
            <person name="Daims H."/>
        </authorList>
    </citation>
    <scope>NUCLEOTIDE SEQUENCE [LARGE SCALE GENOMIC DNA]</scope>
</reference>
<evidence type="ECO:0000313" key="4">
    <source>
        <dbReference type="Proteomes" id="UP000594464"/>
    </source>
</evidence>
<sequence length="403" mass="43997">MKSNALRTLYFDCSSGISGDMTLGALIDLGADLKKIRAGVKSLGLTGFQIKSSPILRNGIHGCNVQVLVARPKTKTHSHRHHSDIIKMIQASDLPEAVQSSALDVFDRIAVAEAETHQIPKSKVHFHEVGAVDSIVDVVGSALAIHLLNIDRIYASPLNLGEGTVECDHGTLPVPAPATLRILKGIPCYSSGVQKEMVTPTGAALIAHYSQGFQPMPLMNIIDAGYGAGDHIIPETPNMLRVVLGETQGVGSKDDLMTLEANIDDMNPEFFETVMDNLFKAGAADVYLTPILMKKNRPATKISVLTDASQLNACINILLRETSTFGVRYYQTQRSVLDRSIQPMISPIGKVRIKIGKIGNEIIRITPEYEDCKSIAKKENRPVISVYEEILRMAQSLDWSKNF</sequence>
<dbReference type="Pfam" id="PF01969">
    <property type="entry name" value="Ni_insertion"/>
    <property type="match status" value="1"/>
</dbReference>
<evidence type="ECO:0000256" key="2">
    <source>
        <dbReference type="HAMAP-Rule" id="MF_01074"/>
    </source>
</evidence>
<accession>A0A7T0C3V8</accession>
<evidence type="ECO:0000256" key="1">
    <source>
        <dbReference type="ARBA" id="ARBA00022596"/>
    </source>
</evidence>
<dbReference type="Gene3D" id="3.30.70.1380">
    <property type="entry name" value="Transcriptional regulatory protein pf0864 domain like"/>
    <property type="match status" value="1"/>
</dbReference>
<dbReference type="EMBL" id="CP048620">
    <property type="protein sequence ID" value="QPJ65932.1"/>
    <property type="molecule type" value="Genomic_DNA"/>
</dbReference>
<dbReference type="AlphaFoldDB" id="A0A7T0C3V8"/>
<dbReference type="PANTHER" id="PTHR36566">
    <property type="entry name" value="NICKEL INSERTION PROTEIN-RELATED"/>
    <property type="match status" value="1"/>
</dbReference>